<reference evidence="2" key="1">
    <citation type="submission" date="2023-08" db="EMBL/GenBank/DDBJ databases">
        <authorList>
            <person name="Alioto T."/>
            <person name="Alioto T."/>
            <person name="Gomez Garrido J."/>
        </authorList>
    </citation>
    <scope>NUCLEOTIDE SEQUENCE</scope>
</reference>
<name>A0AA36F3X3_OCTVU</name>
<keyword evidence="3" id="KW-1185">Reference proteome</keyword>
<evidence type="ECO:0000256" key="1">
    <source>
        <dbReference type="SAM" id="MobiDB-lite"/>
    </source>
</evidence>
<sequence>MKRKTGEEKERRNEGAIIKFLIRPDRPDEIGITVEGHGDDIVNEVQLEKKIEDEVDVDPPQTTEEQNSNINLEDIGM</sequence>
<gene>
    <name evidence="2" type="ORF">OCTVUL_1B003184</name>
</gene>
<feature type="compositionally biased region" description="Polar residues" evidence="1">
    <location>
        <begin position="60"/>
        <end position="71"/>
    </location>
</feature>
<organism evidence="2 3">
    <name type="scientific">Octopus vulgaris</name>
    <name type="common">Common octopus</name>
    <dbReference type="NCBI Taxonomy" id="6645"/>
    <lineage>
        <taxon>Eukaryota</taxon>
        <taxon>Metazoa</taxon>
        <taxon>Spiralia</taxon>
        <taxon>Lophotrochozoa</taxon>
        <taxon>Mollusca</taxon>
        <taxon>Cephalopoda</taxon>
        <taxon>Coleoidea</taxon>
        <taxon>Octopodiformes</taxon>
        <taxon>Octopoda</taxon>
        <taxon>Incirrata</taxon>
        <taxon>Octopodidae</taxon>
        <taxon>Octopus</taxon>
    </lineage>
</organism>
<protein>
    <submittedName>
        <fullName evidence="2">Uncharacterized protein</fullName>
    </submittedName>
</protein>
<dbReference type="EMBL" id="OX597819">
    <property type="protein sequence ID" value="CAI9724791.1"/>
    <property type="molecule type" value="Genomic_DNA"/>
</dbReference>
<evidence type="ECO:0000313" key="3">
    <source>
        <dbReference type="Proteomes" id="UP001162480"/>
    </source>
</evidence>
<dbReference type="Proteomes" id="UP001162480">
    <property type="component" value="Chromosome 6"/>
</dbReference>
<feature type="region of interest" description="Disordered" evidence="1">
    <location>
        <begin position="56"/>
        <end position="77"/>
    </location>
</feature>
<accession>A0AA36F3X3</accession>
<dbReference type="AlphaFoldDB" id="A0AA36F3X3"/>
<proteinExistence type="predicted"/>
<evidence type="ECO:0000313" key="2">
    <source>
        <dbReference type="EMBL" id="CAI9724791.1"/>
    </source>
</evidence>